<dbReference type="RefSeq" id="XP_031563803.1">
    <property type="nucleotide sequence ID" value="XM_031707943.1"/>
</dbReference>
<evidence type="ECO:0000313" key="5">
    <source>
        <dbReference type="RefSeq" id="XP_031563802.1"/>
    </source>
</evidence>
<dbReference type="Proteomes" id="UP000515163">
    <property type="component" value="Unplaced"/>
</dbReference>
<dbReference type="RefSeq" id="XP_031563802.1">
    <property type="nucleotide sequence ID" value="XM_031707942.1"/>
</dbReference>
<proteinExistence type="predicted"/>
<dbReference type="RefSeq" id="XP_031563799.1">
    <property type="nucleotide sequence ID" value="XM_031707939.1"/>
</dbReference>
<keyword evidence="2" id="KW-1185">Reference proteome</keyword>
<organism evidence="2 4">
    <name type="scientific">Actinia tenebrosa</name>
    <name type="common">Australian red waratah sea anemone</name>
    <dbReference type="NCBI Taxonomy" id="6105"/>
    <lineage>
        <taxon>Eukaryota</taxon>
        <taxon>Metazoa</taxon>
        <taxon>Cnidaria</taxon>
        <taxon>Anthozoa</taxon>
        <taxon>Hexacorallia</taxon>
        <taxon>Actiniaria</taxon>
        <taxon>Actiniidae</taxon>
        <taxon>Actinia</taxon>
    </lineage>
</organism>
<sequence length="223" mass="25412">MKSEWEPFYVAVVFSEVERFLSDLAGASLSAEYEKRRLNLEKKISTVRKISPPPQLTTNVTETLQQKRPRRLRSWSFPPMTSQEPLLSLSGRNYVSTSTADSQDGGELGVALSNSSLKDEKESQDEEETFEETEMSLCNGKRFERLRQAYNSAVKIPPHPRQRSASVPHVSTAKQDHRKPNPEYIQVISSLSAFVCEKRKECERKPNKKGFNVAWRCGEEDEG</sequence>
<protein>
    <submittedName>
        <fullName evidence="3 4">Uncharacterized protein LOC116299307 isoform X1</fullName>
    </submittedName>
</protein>
<accession>A0A6P8IDV9</accession>
<evidence type="ECO:0000313" key="2">
    <source>
        <dbReference type="Proteomes" id="UP000515163"/>
    </source>
</evidence>
<dbReference type="RefSeq" id="XP_031563800.1">
    <property type="nucleotide sequence ID" value="XM_031707940.1"/>
</dbReference>
<dbReference type="GeneID" id="116299307"/>
<evidence type="ECO:0000313" key="4">
    <source>
        <dbReference type="RefSeq" id="XP_031563800.1"/>
    </source>
</evidence>
<dbReference type="KEGG" id="aten:116299307"/>
<feature type="compositionally biased region" description="Polar residues" evidence="1">
    <location>
        <begin position="79"/>
        <end position="102"/>
    </location>
</feature>
<evidence type="ECO:0000256" key="1">
    <source>
        <dbReference type="SAM" id="MobiDB-lite"/>
    </source>
</evidence>
<gene>
    <name evidence="3 4 5 6" type="primary">LOC116299307</name>
</gene>
<reference evidence="3 4" key="1">
    <citation type="submission" date="2025-04" db="UniProtKB">
        <authorList>
            <consortium name="RefSeq"/>
        </authorList>
    </citation>
    <scope>IDENTIFICATION</scope>
    <source>
        <tissue evidence="3 4">Tentacle</tissue>
    </source>
</reference>
<name>A0A6P8IDV9_ACTTE</name>
<evidence type="ECO:0000313" key="6">
    <source>
        <dbReference type="RefSeq" id="XP_031563803.1"/>
    </source>
</evidence>
<dbReference type="OrthoDB" id="5972871at2759"/>
<feature type="compositionally biased region" description="Acidic residues" evidence="1">
    <location>
        <begin position="122"/>
        <end position="134"/>
    </location>
</feature>
<feature type="region of interest" description="Disordered" evidence="1">
    <location>
        <begin position="156"/>
        <end position="181"/>
    </location>
</feature>
<feature type="region of interest" description="Disordered" evidence="1">
    <location>
        <begin position="62"/>
        <end position="135"/>
    </location>
</feature>
<evidence type="ECO:0000313" key="3">
    <source>
        <dbReference type="RefSeq" id="XP_031563799.1"/>
    </source>
</evidence>
<dbReference type="AlphaFoldDB" id="A0A6P8IDV9"/>